<dbReference type="RefSeq" id="WP_002433535.1">
    <property type="nucleotide sequence ID" value="NZ_BAFF01000001.1"/>
</dbReference>
<organism evidence="6 7">
    <name type="scientific">Atlantibacter hermannii NBRC 105704</name>
    <dbReference type="NCBI Taxonomy" id="1115512"/>
    <lineage>
        <taxon>Bacteria</taxon>
        <taxon>Pseudomonadati</taxon>
        <taxon>Pseudomonadota</taxon>
        <taxon>Gammaproteobacteria</taxon>
        <taxon>Enterobacterales</taxon>
        <taxon>Enterobacteriaceae</taxon>
        <taxon>Atlantibacter</taxon>
    </lineage>
</organism>
<dbReference type="PROSITE" id="PS00332">
    <property type="entry name" value="SOD_CU_ZN_2"/>
    <property type="match status" value="1"/>
</dbReference>
<evidence type="ECO:0000256" key="3">
    <source>
        <dbReference type="SAM" id="MobiDB-lite"/>
    </source>
</evidence>
<dbReference type="PROSITE" id="PS00087">
    <property type="entry name" value="SOD_CU_ZN_1"/>
    <property type="match status" value="1"/>
</dbReference>
<reference evidence="6 7" key="1">
    <citation type="submission" date="2012-02" db="EMBL/GenBank/DDBJ databases">
        <title>Whole genome shotgun sequence of Escherichia hermannii NBRC 105704.</title>
        <authorList>
            <person name="Yoshida I."/>
            <person name="Hosoyama A."/>
            <person name="Tsuchikane K."/>
            <person name="Katsumata H."/>
            <person name="Yamazaki S."/>
            <person name="Fujita N."/>
        </authorList>
    </citation>
    <scope>NUCLEOTIDE SEQUENCE [LARGE SCALE GENOMIC DNA]</scope>
    <source>
        <strain evidence="6 7">NBRC 105704</strain>
    </source>
</reference>
<dbReference type="InterPro" id="IPR024134">
    <property type="entry name" value="SOD_Cu/Zn_/chaperone"/>
</dbReference>
<keyword evidence="2" id="KW-0479">Metal-binding</keyword>
<feature type="domain" description="Superoxide dismutase copper/zinc binding" evidence="5">
    <location>
        <begin position="39"/>
        <end position="172"/>
    </location>
</feature>
<dbReference type="EC" id="1.15.1.1" evidence="2"/>
<comment type="cofactor">
    <cofactor evidence="2">
        <name>Cu cation</name>
        <dbReference type="ChEBI" id="CHEBI:23378"/>
    </cofactor>
    <text evidence="2">Binds 1 copper ion per subunit.</text>
</comment>
<dbReference type="Proteomes" id="UP000010297">
    <property type="component" value="Unassembled WGS sequence"/>
</dbReference>
<dbReference type="InterPro" id="IPR001424">
    <property type="entry name" value="SOD_Cu_Zn_dom"/>
</dbReference>
<gene>
    <name evidence="6" type="primary">sodC</name>
    <name evidence="6" type="ORF">EH105704_01_00170</name>
</gene>
<evidence type="ECO:0000256" key="4">
    <source>
        <dbReference type="SAM" id="SignalP"/>
    </source>
</evidence>
<keyword evidence="4" id="KW-0732">Signal</keyword>
<comment type="function">
    <text evidence="2">Destroys radicals which are normally produced within the cells and which are toxic to biological systems.</text>
</comment>
<dbReference type="EMBL" id="BAFF01000001">
    <property type="protein sequence ID" value="GAB50012.1"/>
    <property type="molecule type" value="Genomic_DNA"/>
</dbReference>
<dbReference type="InterPro" id="IPR036423">
    <property type="entry name" value="SOD-like_Cu/Zn_dom_sf"/>
</dbReference>
<comment type="cofactor">
    <cofactor evidence="2">
        <name>Zn(2+)</name>
        <dbReference type="ChEBI" id="CHEBI:29105"/>
    </cofactor>
    <text evidence="2">Binds 1 zinc ion per subunit.</text>
</comment>
<comment type="similarity">
    <text evidence="1 2">Belongs to the Cu-Zn superoxide dismutase family.</text>
</comment>
<feature type="signal peptide" evidence="4">
    <location>
        <begin position="1"/>
        <end position="19"/>
    </location>
</feature>
<dbReference type="Pfam" id="PF00080">
    <property type="entry name" value="Sod_Cu"/>
    <property type="match status" value="1"/>
</dbReference>
<evidence type="ECO:0000256" key="2">
    <source>
        <dbReference type="RuleBase" id="RU000393"/>
    </source>
</evidence>
<dbReference type="NCBIfam" id="NF007628">
    <property type="entry name" value="PRK10290.1"/>
    <property type="match status" value="1"/>
</dbReference>
<evidence type="ECO:0000256" key="1">
    <source>
        <dbReference type="ARBA" id="ARBA00010457"/>
    </source>
</evidence>
<dbReference type="GO" id="GO:0004784">
    <property type="term" value="F:superoxide dismutase activity"/>
    <property type="evidence" value="ECO:0007669"/>
    <property type="project" value="UniProtKB-EC"/>
</dbReference>
<dbReference type="CDD" id="cd00305">
    <property type="entry name" value="Cu-Zn_Superoxide_Dismutase"/>
    <property type="match status" value="1"/>
</dbReference>
<keyword evidence="2" id="KW-0560">Oxidoreductase</keyword>
<evidence type="ECO:0000313" key="7">
    <source>
        <dbReference type="Proteomes" id="UP000010297"/>
    </source>
</evidence>
<proteinExistence type="inferred from homology"/>
<dbReference type="Gene3D" id="2.60.40.200">
    <property type="entry name" value="Superoxide dismutase, copper/zinc binding domain"/>
    <property type="match status" value="1"/>
</dbReference>
<dbReference type="GeneID" id="92828647"/>
<evidence type="ECO:0000313" key="6">
    <source>
        <dbReference type="EMBL" id="GAB50012.1"/>
    </source>
</evidence>
<dbReference type="GO" id="GO:0005507">
    <property type="term" value="F:copper ion binding"/>
    <property type="evidence" value="ECO:0007669"/>
    <property type="project" value="InterPro"/>
</dbReference>
<accession>H5UYK8</accession>
<feature type="region of interest" description="Disordered" evidence="3">
    <location>
        <begin position="77"/>
        <end position="111"/>
    </location>
</feature>
<evidence type="ECO:0000259" key="5">
    <source>
        <dbReference type="Pfam" id="PF00080"/>
    </source>
</evidence>
<dbReference type="eggNOG" id="COG2032">
    <property type="taxonomic scope" value="Bacteria"/>
</dbReference>
<comment type="catalytic activity">
    <reaction evidence="2">
        <text>2 superoxide + 2 H(+) = H2O2 + O2</text>
        <dbReference type="Rhea" id="RHEA:20696"/>
        <dbReference type="ChEBI" id="CHEBI:15378"/>
        <dbReference type="ChEBI" id="CHEBI:15379"/>
        <dbReference type="ChEBI" id="CHEBI:16240"/>
        <dbReference type="ChEBI" id="CHEBI:18421"/>
        <dbReference type="EC" id="1.15.1.1"/>
    </reaction>
</comment>
<keyword evidence="2" id="KW-0862">Zinc</keyword>
<dbReference type="InterPro" id="IPR018152">
    <property type="entry name" value="SOD_Cu/Zn_BS"/>
</dbReference>
<protein>
    <recommendedName>
        <fullName evidence="2">Superoxide dismutase [Cu-Zn]</fullName>
        <ecNumber evidence="2">1.15.1.1</ecNumber>
    </recommendedName>
</protein>
<comment type="caution">
    <text evidence="6">The sequence shown here is derived from an EMBL/GenBank/DDBJ whole genome shotgun (WGS) entry which is preliminary data.</text>
</comment>
<keyword evidence="2" id="KW-0186">Copper</keyword>
<dbReference type="SUPFAM" id="SSF49329">
    <property type="entry name" value="Cu,Zn superoxide dismutase-like"/>
    <property type="match status" value="1"/>
</dbReference>
<dbReference type="PANTHER" id="PTHR10003">
    <property type="entry name" value="SUPEROXIDE DISMUTASE CU-ZN -RELATED"/>
    <property type="match status" value="1"/>
</dbReference>
<keyword evidence="7" id="KW-1185">Reference proteome</keyword>
<feature type="chain" id="PRO_5003598752" description="Superoxide dismutase [Cu-Zn]" evidence="4">
    <location>
        <begin position="20"/>
        <end position="173"/>
    </location>
</feature>
<sequence>MKKISLAVCALLACGAAQAASEDVEMHLVTPQGIGQSIGEVKIEETDNGLKFTPDLKALPPGERGFHIHAKGSCEPAMKNGTPSAAEAAGGHLDPQSTGKHQGPEGAGHLGDLPVLVVDKEGMAKEAVTAPRLKSLDEVKGKALMIHAGGDNMSDKPEPLGGGGARYACGVIK</sequence>
<name>H5UYK8_ATLHE</name>
<dbReference type="AlphaFoldDB" id="H5UYK8"/>